<comment type="caution">
    <text evidence="1">The sequence shown here is derived from an EMBL/GenBank/DDBJ whole genome shotgun (WGS) entry which is preliminary data.</text>
</comment>
<keyword evidence="2" id="KW-1185">Reference proteome</keyword>
<reference evidence="1" key="1">
    <citation type="submission" date="2020-12" db="EMBL/GenBank/DDBJ databases">
        <title>Antrihabitans popcorni sp. nov. and Antrihabitans auranticaus sp. nov., isolated from a larva cave.</title>
        <authorList>
            <person name="Lee S.D."/>
            <person name="Kim I.S."/>
        </authorList>
    </citation>
    <scope>NUCLEOTIDE SEQUENCE</scope>
    <source>
        <strain evidence="1">YC3-6</strain>
    </source>
</reference>
<evidence type="ECO:0008006" key="3">
    <source>
        <dbReference type="Google" id="ProtNLM"/>
    </source>
</evidence>
<dbReference type="Proteomes" id="UP000655868">
    <property type="component" value="Unassembled WGS sequence"/>
</dbReference>
<dbReference type="AlphaFoldDB" id="A0A934NS30"/>
<protein>
    <recommendedName>
        <fullName evidence="3">Kinase</fullName>
    </recommendedName>
</protein>
<dbReference type="Pfam" id="PF04655">
    <property type="entry name" value="APH_6_hur"/>
    <property type="match status" value="1"/>
</dbReference>
<dbReference type="EMBL" id="JAEMNV010000004">
    <property type="protein sequence ID" value="MBJ8340175.1"/>
    <property type="molecule type" value="Genomic_DNA"/>
</dbReference>
<dbReference type="InterPro" id="IPR006748">
    <property type="entry name" value="NH2Glyco/OHUrea_AB-resist_kin"/>
</dbReference>
<dbReference type="RefSeq" id="WP_199704915.1">
    <property type="nucleotide sequence ID" value="NZ_JAEMNV010000004.1"/>
</dbReference>
<evidence type="ECO:0000313" key="1">
    <source>
        <dbReference type="EMBL" id="MBJ8340175.1"/>
    </source>
</evidence>
<dbReference type="SUPFAM" id="SSF56112">
    <property type="entry name" value="Protein kinase-like (PK-like)"/>
    <property type="match status" value="1"/>
</dbReference>
<gene>
    <name evidence="1" type="ORF">JGU71_14895</name>
</gene>
<accession>A0A934NS30</accession>
<name>A0A934NS30_9NOCA</name>
<dbReference type="InterPro" id="IPR011009">
    <property type="entry name" value="Kinase-like_dom_sf"/>
</dbReference>
<organism evidence="1 2">
    <name type="scientific">Antrihabitans stalagmiti</name>
    <dbReference type="NCBI Taxonomy" id="2799499"/>
    <lineage>
        <taxon>Bacteria</taxon>
        <taxon>Bacillati</taxon>
        <taxon>Actinomycetota</taxon>
        <taxon>Actinomycetes</taxon>
        <taxon>Mycobacteriales</taxon>
        <taxon>Nocardiaceae</taxon>
        <taxon>Antrihabitans</taxon>
    </lineage>
</organism>
<proteinExistence type="predicted"/>
<dbReference type="GO" id="GO:0016773">
    <property type="term" value="F:phosphotransferase activity, alcohol group as acceptor"/>
    <property type="evidence" value="ECO:0007669"/>
    <property type="project" value="InterPro"/>
</dbReference>
<sequence>MSELELPALLLESVQDDDDADLIARGFATVGRRTWIEHLPGTIDELSARWTLTVGRPFQPGGVASWVAKARNDNGDHLVLKVGWRHEEALHEADALRVWNGNGAVRLVDSVTTTDTCALLIEECDPGTALSAALPPLQRDEVISELLQRLWIEPAAPHPFRPLSSMCDLWADEFDLKLQDAPSHGLDPGITAAGIELLRTLPSTAARHVLLCTDLHAGNIRAAAREPWLAIDPNPYLGDPAYDPIQYMLDASDRLTADPESFVGRMAALLDLDRDRLRLWLFARCVQESLDSPELIAVAEQLAP</sequence>
<evidence type="ECO:0000313" key="2">
    <source>
        <dbReference type="Proteomes" id="UP000655868"/>
    </source>
</evidence>
<dbReference type="GO" id="GO:0019748">
    <property type="term" value="P:secondary metabolic process"/>
    <property type="evidence" value="ECO:0007669"/>
    <property type="project" value="InterPro"/>
</dbReference>